<gene>
    <name evidence="7" type="primary">mltG</name>
    <name evidence="8" type="ORF">KIN_37890</name>
</gene>
<dbReference type="NCBIfam" id="TIGR00247">
    <property type="entry name" value="endolytic transglycosylase MltG"/>
    <property type="match status" value="1"/>
</dbReference>
<evidence type="ECO:0000313" key="8">
    <source>
        <dbReference type="EMBL" id="GFE66715.1"/>
    </source>
</evidence>
<keyword evidence="3 7" id="KW-1133">Transmembrane helix</keyword>
<dbReference type="RefSeq" id="WP_159809995.1">
    <property type="nucleotide sequence ID" value="NZ_BLJE01000005.1"/>
</dbReference>
<dbReference type="GO" id="GO:0009252">
    <property type="term" value="P:peptidoglycan biosynthetic process"/>
    <property type="evidence" value="ECO:0007669"/>
    <property type="project" value="UniProtKB-UniRule"/>
</dbReference>
<comment type="similarity">
    <text evidence="7">Belongs to the transglycosylase MltG family.</text>
</comment>
<name>A0A6N6JKZ1_9RHOB</name>
<keyword evidence="7" id="KW-0997">Cell inner membrane</keyword>
<keyword evidence="1 7" id="KW-1003">Cell membrane</keyword>
<protein>
    <recommendedName>
        <fullName evidence="7">Endolytic murein transglycosylase</fullName>
        <ecNumber evidence="7">4.2.2.29</ecNumber>
    </recommendedName>
    <alternativeName>
        <fullName evidence="7">Peptidoglycan lytic transglycosylase</fullName>
    </alternativeName>
    <alternativeName>
        <fullName evidence="7">Peptidoglycan polymerization terminase</fullName>
    </alternativeName>
</protein>
<dbReference type="GO" id="GO:0071555">
    <property type="term" value="P:cell wall organization"/>
    <property type="evidence" value="ECO:0007669"/>
    <property type="project" value="UniProtKB-KW"/>
</dbReference>
<evidence type="ECO:0000256" key="1">
    <source>
        <dbReference type="ARBA" id="ARBA00022475"/>
    </source>
</evidence>
<feature type="site" description="Important for catalytic activity" evidence="7">
    <location>
        <position position="259"/>
    </location>
</feature>
<dbReference type="Gene3D" id="3.30.160.60">
    <property type="entry name" value="Classic Zinc Finger"/>
    <property type="match status" value="1"/>
</dbReference>
<evidence type="ECO:0000256" key="3">
    <source>
        <dbReference type="ARBA" id="ARBA00022989"/>
    </source>
</evidence>
<dbReference type="OrthoDB" id="9814591at2"/>
<evidence type="ECO:0000313" key="9">
    <source>
        <dbReference type="Proteomes" id="UP000436822"/>
    </source>
</evidence>
<evidence type="ECO:0000256" key="5">
    <source>
        <dbReference type="ARBA" id="ARBA00023239"/>
    </source>
</evidence>
<evidence type="ECO:0000256" key="4">
    <source>
        <dbReference type="ARBA" id="ARBA00023136"/>
    </source>
</evidence>
<proteinExistence type="inferred from homology"/>
<keyword evidence="2 7" id="KW-0812">Transmembrane</keyword>
<dbReference type="GO" id="GO:0008932">
    <property type="term" value="F:lytic endotransglycosylase activity"/>
    <property type="evidence" value="ECO:0007669"/>
    <property type="project" value="UniProtKB-UniRule"/>
</dbReference>
<dbReference type="HAMAP" id="MF_02065">
    <property type="entry name" value="MltG"/>
    <property type="match status" value="1"/>
</dbReference>
<keyword evidence="6 7" id="KW-0961">Cell wall biogenesis/degradation</keyword>
<dbReference type="Proteomes" id="UP000436822">
    <property type="component" value="Unassembled WGS sequence"/>
</dbReference>
<dbReference type="InterPro" id="IPR003770">
    <property type="entry name" value="MLTG-like"/>
</dbReference>
<comment type="caution">
    <text evidence="8">The sequence shown here is derived from an EMBL/GenBank/DDBJ whole genome shotgun (WGS) entry which is preliminary data.</text>
</comment>
<keyword evidence="4 7" id="KW-0472">Membrane</keyword>
<dbReference type="AlphaFoldDB" id="A0A6N6JKZ1"/>
<evidence type="ECO:0000256" key="6">
    <source>
        <dbReference type="ARBA" id="ARBA00023316"/>
    </source>
</evidence>
<reference evidence="8 9" key="1">
    <citation type="submission" date="2019-12" db="EMBL/GenBank/DDBJ databases">
        <title>Litoreibacter badius sp. nov., a novel bacteriochlorophyll a-containing bacterium in the genus Litoreibacter.</title>
        <authorList>
            <person name="Kanamuro M."/>
            <person name="Takabe Y."/>
            <person name="Mori K."/>
            <person name="Takaichi S."/>
            <person name="Hanada S."/>
        </authorList>
    </citation>
    <scope>NUCLEOTIDE SEQUENCE [LARGE SCALE GENOMIC DNA]</scope>
    <source>
        <strain evidence="8 9">K6</strain>
    </source>
</reference>
<dbReference type="PANTHER" id="PTHR30518">
    <property type="entry name" value="ENDOLYTIC MUREIN TRANSGLYCOSYLASE"/>
    <property type="match status" value="1"/>
</dbReference>
<keyword evidence="9" id="KW-1185">Reference proteome</keyword>
<evidence type="ECO:0000256" key="7">
    <source>
        <dbReference type="HAMAP-Rule" id="MF_02065"/>
    </source>
</evidence>
<organism evidence="8 9">
    <name type="scientific">Litoreibacter roseus</name>
    <dbReference type="NCBI Taxonomy" id="2601869"/>
    <lineage>
        <taxon>Bacteria</taxon>
        <taxon>Pseudomonadati</taxon>
        <taxon>Pseudomonadota</taxon>
        <taxon>Alphaproteobacteria</taxon>
        <taxon>Rhodobacterales</taxon>
        <taxon>Roseobacteraceae</taxon>
        <taxon>Litoreibacter</taxon>
    </lineage>
</organism>
<accession>A0A6N6JKZ1</accession>
<dbReference type="Pfam" id="PF02618">
    <property type="entry name" value="YceG"/>
    <property type="match status" value="1"/>
</dbReference>
<dbReference type="CDD" id="cd08010">
    <property type="entry name" value="MltG_like"/>
    <property type="match status" value="1"/>
</dbReference>
<comment type="catalytic activity">
    <reaction evidence="7">
        <text>a peptidoglycan chain = a peptidoglycan chain with N-acetyl-1,6-anhydromuramyl-[peptide] at the reducing end + a peptidoglycan chain with N-acetylglucosamine at the non-reducing end.</text>
        <dbReference type="EC" id="4.2.2.29"/>
    </reaction>
</comment>
<sequence>MWKSIASNALSVFIVLLVGLGIAVGWGQSQYTSEGPLETATFFEVPRGASLRVVSQRLEATGAITSPMLFRIGAEYADTASDLKFGSYELPAGASMAEIMDILTAGGPSTFRYVVNYIIRNSGAETRFRERTPGTGEETILAAFAAGEDVPEAYSEAIAAEVPIVYRVSVAEGLSSWQIVEGLKNAEFLTGELIGVPAEGSLAPDTYEVARGTNRGEILQRMEAAQKSILAEAWAARDPEVPLETPEEALILASIVEKETGMPEERGQVASVFTNRLRQGMKLQTDPTVIYGITKGESNGLGRGLRRSELRTRTPYNTYVIPALPPTPIANPGRASIEAALNPDETPYIFFVADGTGGHAFAETIGEHNENVARWREIEAQRNESQ</sequence>
<dbReference type="EMBL" id="BLJE01000005">
    <property type="protein sequence ID" value="GFE66715.1"/>
    <property type="molecule type" value="Genomic_DNA"/>
</dbReference>
<dbReference type="EC" id="4.2.2.29" evidence="7"/>
<dbReference type="GO" id="GO:0005886">
    <property type="term" value="C:plasma membrane"/>
    <property type="evidence" value="ECO:0007669"/>
    <property type="project" value="UniProtKB-UniRule"/>
</dbReference>
<evidence type="ECO:0000256" key="2">
    <source>
        <dbReference type="ARBA" id="ARBA00022692"/>
    </source>
</evidence>
<dbReference type="Gene3D" id="3.30.1490.480">
    <property type="entry name" value="Endolytic murein transglycosylase"/>
    <property type="match status" value="1"/>
</dbReference>
<keyword evidence="5 7" id="KW-0456">Lyase</keyword>
<comment type="function">
    <text evidence="7">Functions as a peptidoglycan terminase that cleaves nascent peptidoglycan strands endolytically to terminate their elongation.</text>
</comment>
<dbReference type="PANTHER" id="PTHR30518:SF2">
    <property type="entry name" value="ENDOLYTIC MUREIN TRANSGLYCOSYLASE"/>
    <property type="match status" value="1"/>
</dbReference>